<dbReference type="Proteomes" id="UP000240830">
    <property type="component" value="Unassembled WGS sequence"/>
</dbReference>
<dbReference type="SMART" id="SM00882">
    <property type="entry name" value="CoA_trans"/>
    <property type="match status" value="2"/>
</dbReference>
<accession>A0A2H9TNE2</accession>
<evidence type="ECO:0000256" key="1">
    <source>
        <dbReference type="ARBA" id="ARBA00022679"/>
    </source>
</evidence>
<name>A0A2H9TNE2_9FUNG</name>
<dbReference type="EMBL" id="MTSL01000068">
    <property type="protein sequence ID" value="PJF19291.1"/>
    <property type="molecule type" value="Genomic_DNA"/>
</dbReference>
<gene>
    <name evidence="2" type="ORF">PSACC_00893</name>
</gene>
<reference evidence="2 3" key="1">
    <citation type="submission" date="2016-10" db="EMBL/GenBank/DDBJ databases">
        <title>The genome of Paramicrosporidium saccamoebae is the missing link in understanding Cryptomycota and Microsporidia evolution.</title>
        <authorList>
            <person name="Quandt C.A."/>
            <person name="Beaudet D."/>
            <person name="Corsaro D."/>
            <person name="Michel R."/>
            <person name="Corradi N."/>
            <person name="James T."/>
        </authorList>
    </citation>
    <scope>NUCLEOTIDE SEQUENCE [LARGE SCALE GENOMIC DNA]</scope>
    <source>
        <strain evidence="2 3">KSL3</strain>
    </source>
</reference>
<dbReference type="GO" id="GO:0008410">
    <property type="term" value="F:CoA-transferase activity"/>
    <property type="evidence" value="ECO:0007669"/>
    <property type="project" value="InterPro"/>
</dbReference>
<dbReference type="Pfam" id="PF01144">
    <property type="entry name" value="CoA_trans"/>
    <property type="match status" value="3"/>
</dbReference>
<proteinExistence type="predicted"/>
<keyword evidence="3" id="KW-1185">Reference proteome</keyword>
<evidence type="ECO:0000313" key="3">
    <source>
        <dbReference type="Proteomes" id="UP000240830"/>
    </source>
</evidence>
<dbReference type="InterPro" id="IPR037171">
    <property type="entry name" value="NagB/RpiA_transferase-like"/>
</dbReference>
<protein>
    <submittedName>
        <fullName evidence="2">Succinyl-CoA:3-ketoacid-coenzyme A transferase</fullName>
    </submittedName>
</protein>
<dbReference type="PANTHER" id="PTHR13707">
    <property type="entry name" value="KETOACID-COENZYME A TRANSFERASE"/>
    <property type="match status" value="1"/>
</dbReference>
<dbReference type="Gene3D" id="3.40.1080.10">
    <property type="entry name" value="Glutaconate Coenzyme A-transferase"/>
    <property type="match status" value="3"/>
</dbReference>
<dbReference type="SUPFAM" id="SSF100950">
    <property type="entry name" value="NagB/RpiA/CoA transferase-like"/>
    <property type="match status" value="2"/>
</dbReference>
<sequence length="406" mass="44364">MTVIRRWFAIHSNGRIFRKPLLSASQAAASIKSGATLLVGGFGLTGIPEKMLKALAKRNVTDLKIVSNDTGTEDFGIGPLIREGKVSKVTASYIGENRQCVKDYLEGKLEIDLVPQNTLSWNGHDYLQEHARTGDVALIKAWKGDEFGNLVFRETARNFNPVMAKAARTTLVEVEELVPTGAIDPDEIHLPGIYVDGMVLGGKYEKQIMHLTVSRDGDAEKETPKGTMPPREKIARRAAKEFRTGMYVAPKEKTLTIGTLSKARRGRPRLGECWKGDGDCLRRGHFDMSMLGAFEVSEFGDLANWIIPGKIVKGMGGAMDLANSGSTIIVTMTHLSKDGRPKIVSKCSLPLTAPKCVKRIITELAVFDVHPQKGLTLVEKVSSETIDSLRSKTGCPFTVAPKLGTF</sequence>
<dbReference type="AlphaFoldDB" id="A0A2H9TNE2"/>
<dbReference type="STRING" id="1246581.A0A2H9TNE2"/>
<evidence type="ECO:0000313" key="2">
    <source>
        <dbReference type="EMBL" id="PJF19291.1"/>
    </source>
</evidence>
<dbReference type="OrthoDB" id="1933379at2759"/>
<keyword evidence="1 2" id="KW-0808">Transferase</keyword>
<organism evidence="2 3">
    <name type="scientific">Paramicrosporidium saccamoebae</name>
    <dbReference type="NCBI Taxonomy" id="1246581"/>
    <lineage>
        <taxon>Eukaryota</taxon>
        <taxon>Fungi</taxon>
        <taxon>Fungi incertae sedis</taxon>
        <taxon>Cryptomycota</taxon>
        <taxon>Cryptomycota incertae sedis</taxon>
        <taxon>Paramicrosporidium</taxon>
    </lineage>
</organism>
<dbReference type="PANTHER" id="PTHR13707:SF60">
    <property type="entry name" value="ACETATE COA-TRANSFERASE SUBUNIT ALPHA"/>
    <property type="match status" value="1"/>
</dbReference>
<dbReference type="InterPro" id="IPR004165">
    <property type="entry name" value="CoA_trans_fam_I"/>
</dbReference>
<comment type="caution">
    <text evidence="2">The sequence shown here is derived from an EMBL/GenBank/DDBJ whole genome shotgun (WGS) entry which is preliminary data.</text>
</comment>